<keyword evidence="3" id="KW-1185">Reference proteome</keyword>
<accession>A0A699ZHJ0</accession>
<feature type="region of interest" description="Disordered" evidence="1">
    <location>
        <begin position="1"/>
        <end position="49"/>
    </location>
</feature>
<dbReference type="AlphaFoldDB" id="A0A699ZHJ0"/>
<comment type="caution">
    <text evidence="2">The sequence shown here is derived from an EMBL/GenBank/DDBJ whole genome shotgun (WGS) entry which is preliminary data.</text>
</comment>
<evidence type="ECO:0000313" key="2">
    <source>
        <dbReference type="EMBL" id="GFH18334.1"/>
    </source>
</evidence>
<sequence>PYPLQEPESPSPPTPHPPPGPRDESSETSESSELSELSEVSERPEVPPPPLTCVIPAGYSFRQGLDAFGNDIRCGRGDPGTVTAPYVANMCSDVSQCVAFVMWIYPNSVDQWYCLKSTVGELIEGPGFDGPCQGTYQGNPPPPPCPVPNGYTFLPGVDVSLHSLTCILPGAVLDVSARAAACTADPSCRAFNIFYDDGKLV</sequence>
<dbReference type="EMBL" id="BLLF01001286">
    <property type="protein sequence ID" value="GFH18334.1"/>
    <property type="molecule type" value="Genomic_DNA"/>
</dbReference>
<organism evidence="2 3">
    <name type="scientific">Haematococcus lacustris</name>
    <name type="common">Green alga</name>
    <name type="synonym">Haematococcus pluvialis</name>
    <dbReference type="NCBI Taxonomy" id="44745"/>
    <lineage>
        <taxon>Eukaryota</taxon>
        <taxon>Viridiplantae</taxon>
        <taxon>Chlorophyta</taxon>
        <taxon>core chlorophytes</taxon>
        <taxon>Chlorophyceae</taxon>
        <taxon>CS clade</taxon>
        <taxon>Chlamydomonadales</taxon>
        <taxon>Haematococcaceae</taxon>
        <taxon>Haematococcus</taxon>
    </lineage>
</organism>
<feature type="non-terminal residue" evidence="2">
    <location>
        <position position="1"/>
    </location>
</feature>
<gene>
    <name evidence="2" type="ORF">HaLaN_15120</name>
</gene>
<evidence type="ECO:0000313" key="3">
    <source>
        <dbReference type="Proteomes" id="UP000485058"/>
    </source>
</evidence>
<proteinExistence type="predicted"/>
<feature type="non-terminal residue" evidence="2">
    <location>
        <position position="201"/>
    </location>
</feature>
<protein>
    <submittedName>
        <fullName evidence="2">Uncharacterized protein</fullName>
    </submittedName>
</protein>
<dbReference type="Proteomes" id="UP000485058">
    <property type="component" value="Unassembled WGS sequence"/>
</dbReference>
<feature type="compositionally biased region" description="Low complexity" evidence="1">
    <location>
        <begin position="28"/>
        <end position="38"/>
    </location>
</feature>
<feature type="compositionally biased region" description="Pro residues" evidence="1">
    <location>
        <begin position="1"/>
        <end position="20"/>
    </location>
</feature>
<name>A0A699ZHJ0_HAELA</name>
<evidence type="ECO:0000256" key="1">
    <source>
        <dbReference type="SAM" id="MobiDB-lite"/>
    </source>
</evidence>
<reference evidence="2 3" key="1">
    <citation type="submission" date="2020-02" db="EMBL/GenBank/DDBJ databases">
        <title>Draft genome sequence of Haematococcus lacustris strain NIES-144.</title>
        <authorList>
            <person name="Morimoto D."/>
            <person name="Nakagawa S."/>
            <person name="Yoshida T."/>
            <person name="Sawayama S."/>
        </authorList>
    </citation>
    <scope>NUCLEOTIDE SEQUENCE [LARGE SCALE GENOMIC DNA]</scope>
    <source>
        <strain evidence="2 3">NIES-144</strain>
    </source>
</reference>